<accession>A0A3B4E2U1</accession>
<dbReference type="GO" id="GO:0007165">
    <property type="term" value="P:signal transduction"/>
    <property type="evidence" value="ECO:0007669"/>
    <property type="project" value="InterPro"/>
</dbReference>
<name>A0A3B4E2U1_PYGNA</name>
<sequence length="89" mass="10554">MMHRVYMPLQYCGQKRQHRVHRLQPKKHVYCLDSSQQLWTPDLTLLMRHQLLDSVWRNDICNVLFTFEEGCSAEATECSIEFEVTTGKP</sequence>
<reference evidence="1" key="2">
    <citation type="submission" date="2025-08" db="UniProtKB">
        <authorList>
            <consortium name="Ensembl"/>
        </authorList>
    </citation>
    <scope>IDENTIFICATION</scope>
</reference>
<dbReference type="InterPro" id="IPR036727">
    <property type="entry name" value="Olfactory_marker_sf"/>
</dbReference>
<dbReference type="AlphaFoldDB" id="A0A3B4E2U1"/>
<reference evidence="1 2" key="1">
    <citation type="submission" date="2020-10" db="EMBL/GenBank/DDBJ databases">
        <title>Pygocentrus nattereri (red-bellied piranha) genome, fPygNat1, primary haplotype.</title>
        <authorList>
            <person name="Myers G."/>
            <person name="Meyer A."/>
            <person name="Karagic N."/>
            <person name="Pippel M."/>
            <person name="Winkler S."/>
            <person name="Tracey A."/>
            <person name="Wood J."/>
            <person name="Formenti G."/>
            <person name="Howe K."/>
            <person name="Fedrigo O."/>
            <person name="Jarvis E.D."/>
        </authorList>
    </citation>
    <scope>NUCLEOTIDE SEQUENCE [LARGE SCALE GENOMIC DNA]</scope>
</reference>
<dbReference type="Proteomes" id="UP001501920">
    <property type="component" value="Chromosome 16"/>
</dbReference>
<dbReference type="GO" id="GO:0007608">
    <property type="term" value="P:sensory perception of smell"/>
    <property type="evidence" value="ECO:0007669"/>
    <property type="project" value="InterPro"/>
</dbReference>
<dbReference type="SUPFAM" id="SSF63697">
    <property type="entry name" value="Olfactory marker protein"/>
    <property type="match status" value="1"/>
</dbReference>
<proteinExistence type="predicted"/>
<evidence type="ECO:0000313" key="2">
    <source>
        <dbReference type="Proteomes" id="UP001501920"/>
    </source>
</evidence>
<reference evidence="1" key="3">
    <citation type="submission" date="2025-09" db="UniProtKB">
        <authorList>
            <consortium name="Ensembl"/>
        </authorList>
    </citation>
    <scope>IDENTIFICATION</scope>
</reference>
<organism evidence="1 2">
    <name type="scientific">Pygocentrus nattereri</name>
    <name type="common">Red-bellied piranha</name>
    <dbReference type="NCBI Taxonomy" id="42514"/>
    <lineage>
        <taxon>Eukaryota</taxon>
        <taxon>Metazoa</taxon>
        <taxon>Chordata</taxon>
        <taxon>Craniata</taxon>
        <taxon>Vertebrata</taxon>
        <taxon>Euteleostomi</taxon>
        <taxon>Actinopterygii</taxon>
        <taxon>Neopterygii</taxon>
        <taxon>Teleostei</taxon>
        <taxon>Ostariophysi</taxon>
        <taxon>Characiformes</taxon>
        <taxon>Characoidei</taxon>
        <taxon>Pygocentrus</taxon>
    </lineage>
</organism>
<dbReference type="Ensembl" id="ENSPNAT00000035923.2">
    <property type="protein sequence ID" value="ENSPNAP00000030070.2"/>
    <property type="gene ID" value="ENSPNAG00000016576.2"/>
</dbReference>
<keyword evidence="2" id="KW-1185">Reference proteome</keyword>
<protein>
    <submittedName>
        <fullName evidence="1">Uncharacterized protein</fullName>
    </submittedName>
</protein>
<evidence type="ECO:0000313" key="1">
    <source>
        <dbReference type="Ensembl" id="ENSPNAP00000030070.2"/>
    </source>
</evidence>